<evidence type="ECO:0000313" key="9">
    <source>
        <dbReference type="Proteomes" id="UP000681075"/>
    </source>
</evidence>
<organism evidence="8 9">
    <name type="scientific">Roseiterribacter gracilis</name>
    <dbReference type="NCBI Taxonomy" id="2812848"/>
    <lineage>
        <taxon>Bacteria</taxon>
        <taxon>Pseudomonadati</taxon>
        <taxon>Pseudomonadota</taxon>
        <taxon>Alphaproteobacteria</taxon>
        <taxon>Rhodospirillales</taxon>
        <taxon>Roseiterribacteraceae</taxon>
        <taxon>Roseiterribacter</taxon>
    </lineage>
</organism>
<reference evidence="8" key="1">
    <citation type="submission" date="2021-02" db="EMBL/GenBank/DDBJ databases">
        <title>Genome sequence of Rhodospirillales sp. strain TMPK1 isolated from soil.</title>
        <authorList>
            <person name="Nakai R."/>
            <person name="Kusada H."/>
            <person name="Tamaki H."/>
        </authorList>
    </citation>
    <scope>NUCLEOTIDE SEQUENCE</scope>
    <source>
        <strain evidence="8">TMPK1</strain>
    </source>
</reference>
<accession>A0A8S8XCC0</accession>
<feature type="transmembrane region" description="Helical" evidence="6">
    <location>
        <begin position="128"/>
        <end position="146"/>
    </location>
</feature>
<evidence type="ECO:0000256" key="5">
    <source>
        <dbReference type="ARBA" id="ARBA00023136"/>
    </source>
</evidence>
<dbReference type="EMBL" id="BOPV01000001">
    <property type="protein sequence ID" value="GIL38945.1"/>
    <property type="molecule type" value="Genomic_DNA"/>
</dbReference>
<dbReference type="InterPro" id="IPR050189">
    <property type="entry name" value="MFS_Efflux_Transporters"/>
</dbReference>
<dbReference type="PANTHER" id="PTHR43124:SF8">
    <property type="entry name" value="INNER MEMBRANE TRANSPORT PROTEIN YDHP"/>
    <property type="match status" value="1"/>
</dbReference>
<keyword evidence="9" id="KW-1185">Reference proteome</keyword>
<dbReference type="GO" id="GO:0005886">
    <property type="term" value="C:plasma membrane"/>
    <property type="evidence" value="ECO:0007669"/>
    <property type="project" value="UniProtKB-SubCell"/>
</dbReference>
<dbReference type="PANTHER" id="PTHR43124">
    <property type="entry name" value="PURINE EFFLUX PUMP PBUE"/>
    <property type="match status" value="1"/>
</dbReference>
<gene>
    <name evidence="8" type="primary">araJ</name>
    <name evidence="8" type="ORF">TMPK1_11820</name>
</gene>
<feature type="transmembrane region" description="Helical" evidence="6">
    <location>
        <begin position="70"/>
        <end position="89"/>
    </location>
</feature>
<keyword evidence="5 6" id="KW-0472">Membrane</keyword>
<feature type="transmembrane region" description="Helical" evidence="6">
    <location>
        <begin position="36"/>
        <end position="58"/>
    </location>
</feature>
<keyword evidence="3 6" id="KW-0812">Transmembrane</keyword>
<evidence type="ECO:0000256" key="2">
    <source>
        <dbReference type="ARBA" id="ARBA00022475"/>
    </source>
</evidence>
<dbReference type="GO" id="GO:0022857">
    <property type="term" value="F:transmembrane transporter activity"/>
    <property type="evidence" value="ECO:0007669"/>
    <property type="project" value="InterPro"/>
</dbReference>
<feature type="transmembrane region" description="Helical" evidence="6">
    <location>
        <begin position="292"/>
        <end position="311"/>
    </location>
</feature>
<comment type="caution">
    <text evidence="8">The sequence shown here is derived from an EMBL/GenBank/DDBJ whole genome shotgun (WGS) entry which is preliminary data.</text>
</comment>
<dbReference type="Proteomes" id="UP000681075">
    <property type="component" value="Unassembled WGS sequence"/>
</dbReference>
<dbReference type="Pfam" id="PF07690">
    <property type="entry name" value="MFS_1"/>
    <property type="match status" value="1"/>
</dbReference>
<evidence type="ECO:0000256" key="6">
    <source>
        <dbReference type="SAM" id="Phobius"/>
    </source>
</evidence>
<protein>
    <submittedName>
        <fullName evidence="8">MFS transporter</fullName>
    </submittedName>
</protein>
<feature type="transmembrane region" description="Helical" evidence="6">
    <location>
        <begin position="267"/>
        <end position="286"/>
    </location>
</feature>
<evidence type="ECO:0000256" key="4">
    <source>
        <dbReference type="ARBA" id="ARBA00022989"/>
    </source>
</evidence>
<proteinExistence type="predicted"/>
<evidence type="ECO:0000259" key="7">
    <source>
        <dbReference type="PROSITE" id="PS50850"/>
    </source>
</evidence>
<dbReference type="PROSITE" id="PS50850">
    <property type="entry name" value="MFS"/>
    <property type="match status" value="1"/>
</dbReference>
<feature type="transmembrane region" description="Helical" evidence="6">
    <location>
        <begin position="323"/>
        <end position="343"/>
    </location>
</feature>
<sequence>MPVALLALAAAAFAIGTTEFVIMGLLPEVAADLGVSIPVAGTLVSAYALGVAIGAPLLTATTGRVPRKTLLASLMVVFILGNFLCAIASNYTALLIARIVTSFCHGSFFGVGAVVAARLVPPNKQASAIALMFTGLALANILGVPAGTALGQMFDWRATFWAVTGLGVIALVAILVLVPNVATERGVGLAAEARVLTRPAVLLALLTTVLGFGGVFTVFTYIAPILREQAGWSPSDVTWLLLLFGVGLTFGNWLGGKLADRALMKSLLMGLVALAVVLVVFAFASHAKIPSAIVIFLWGVASFITVPALQARVVDKAREAPNLASSLNIAAFNLGNAAGAWLGGFVIEKGLGLDAVSFAGAGVAVAGFAAAGCGLLLDRTNVVR</sequence>
<dbReference type="AlphaFoldDB" id="A0A8S8XCC0"/>
<feature type="transmembrane region" description="Helical" evidence="6">
    <location>
        <begin position="237"/>
        <end position="255"/>
    </location>
</feature>
<evidence type="ECO:0000313" key="8">
    <source>
        <dbReference type="EMBL" id="GIL38945.1"/>
    </source>
</evidence>
<dbReference type="InterPro" id="IPR011701">
    <property type="entry name" value="MFS"/>
</dbReference>
<feature type="domain" description="Major facilitator superfamily (MFS) profile" evidence="7">
    <location>
        <begin position="4"/>
        <end position="384"/>
    </location>
</feature>
<comment type="subcellular location">
    <subcellularLocation>
        <location evidence="1">Cell membrane</location>
        <topology evidence="1">Multi-pass membrane protein</topology>
    </subcellularLocation>
</comment>
<name>A0A8S8XCC0_9PROT</name>
<dbReference type="CDD" id="cd17324">
    <property type="entry name" value="MFS_NepI_like"/>
    <property type="match status" value="1"/>
</dbReference>
<dbReference type="Gene3D" id="1.20.1250.20">
    <property type="entry name" value="MFS general substrate transporter like domains"/>
    <property type="match status" value="2"/>
</dbReference>
<feature type="transmembrane region" description="Helical" evidence="6">
    <location>
        <begin position="200"/>
        <end position="225"/>
    </location>
</feature>
<keyword evidence="4 6" id="KW-1133">Transmembrane helix</keyword>
<dbReference type="SUPFAM" id="SSF103473">
    <property type="entry name" value="MFS general substrate transporter"/>
    <property type="match status" value="1"/>
</dbReference>
<dbReference type="InterPro" id="IPR036259">
    <property type="entry name" value="MFS_trans_sf"/>
</dbReference>
<feature type="transmembrane region" description="Helical" evidence="6">
    <location>
        <begin position="355"/>
        <end position="377"/>
    </location>
</feature>
<feature type="transmembrane region" description="Helical" evidence="6">
    <location>
        <begin position="95"/>
        <end position="116"/>
    </location>
</feature>
<keyword evidence="2" id="KW-1003">Cell membrane</keyword>
<dbReference type="RefSeq" id="WP_420242045.1">
    <property type="nucleotide sequence ID" value="NZ_BOPV01000001.1"/>
</dbReference>
<evidence type="ECO:0000256" key="3">
    <source>
        <dbReference type="ARBA" id="ARBA00022692"/>
    </source>
</evidence>
<evidence type="ECO:0000256" key="1">
    <source>
        <dbReference type="ARBA" id="ARBA00004651"/>
    </source>
</evidence>
<feature type="transmembrane region" description="Helical" evidence="6">
    <location>
        <begin position="158"/>
        <end position="179"/>
    </location>
</feature>
<dbReference type="InterPro" id="IPR020846">
    <property type="entry name" value="MFS_dom"/>
</dbReference>